<keyword evidence="1" id="KW-1133">Transmembrane helix</keyword>
<keyword evidence="3" id="KW-1185">Reference proteome</keyword>
<reference evidence="2 3" key="1">
    <citation type="journal article" date="2024" name="Microbiology">
        <title>Methylomarinum rosea sp. nov., a novel halophilic methanotrophic bacterium from the hypersaline Lake Elton.</title>
        <authorList>
            <person name="Suleimanov R.Z."/>
            <person name="Oshkin I.Y."/>
            <person name="Danilova O.V."/>
            <person name="Suzina N.E."/>
            <person name="Dedysh S.N."/>
        </authorList>
    </citation>
    <scope>NUCLEOTIDE SEQUENCE [LARGE SCALE GENOMIC DNA]</scope>
    <source>
        <strain evidence="2 3">Ch1-1</strain>
    </source>
</reference>
<dbReference type="EMBL" id="CP157743">
    <property type="protein sequence ID" value="XBS22459.1"/>
    <property type="molecule type" value="Genomic_DNA"/>
</dbReference>
<accession>A0AAU7NZM8</accession>
<gene>
    <name evidence="2" type="ORF">Q9L42_010120</name>
</gene>
<dbReference type="Proteomes" id="UP001225378">
    <property type="component" value="Chromosome"/>
</dbReference>
<protein>
    <submittedName>
        <fullName evidence="2">Uncharacterized protein</fullName>
    </submittedName>
</protein>
<dbReference type="RefSeq" id="WP_305908558.1">
    <property type="nucleotide sequence ID" value="NZ_CP157743.1"/>
</dbReference>
<dbReference type="AlphaFoldDB" id="A0AAU7NZM8"/>
<sequence length="72" mass="8557">MSFVAYLAIYLVICIIATYLTTRLLAMSQPLPDRRKYDRRKNVRPGHIDRRASYRRQNNLAINRRFADDQLS</sequence>
<keyword evidence="1" id="KW-0472">Membrane</keyword>
<evidence type="ECO:0000313" key="3">
    <source>
        <dbReference type="Proteomes" id="UP001225378"/>
    </source>
</evidence>
<evidence type="ECO:0000313" key="2">
    <source>
        <dbReference type="EMBL" id="XBS22459.1"/>
    </source>
</evidence>
<organism evidence="2 3">
    <name type="scientific">Methylomarinum roseum</name>
    <dbReference type="NCBI Taxonomy" id="3067653"/>
    <lineage>
        <taxon>Bacteria</taxon>
        <taxon>Pseudomonadati</taxon>
        <taxon>Pseudomonadota</taxon>
        <taxon>Gammaproteobacteria</taxon>
        <taxon>Methylococcales</taxon>
        <taxon>Methylococcaceae</taxon>
        <taxon>Methylomarinum</taxon>
    </lineage>
</organism>
<dbReference type="KEGG" id="mech:Q9L42_010120"/>
<proteinExistence type="predicted"/>
<keyword evidence="1" id="KW-0812">Transmembrane</keyword>
<name>A0AAU7NZM8_9GAMM</name>
<evidence type="ECO:0000256" key="1">
    <source>
        <dbReference type="SAM" id="Phobius"/>
    </source>
</evidence>
<feature type="transmembrane region" description="Helical" evidence="1">
    <location>
        <begin position="6"/>
        <end position="26"/>
    </location>
</feature>